<dbReference type="HAMAP" id="MF_01820">
    <property type="entry name" value="GTPase_RsgA"/>
    <property type="match status" value="1"/>
</dbReference>
<dbReference type="EMBL" id="CP001614">
    <property type="protein sequence ID" value="ACR13928.1"/>
    <property type="molecule type" value="Genomic_DNA"/>
</dbReference>
<dbReference type="EC" id="3.6.1.-" evidence="3"/>
<feature type="domain" description="EngC GTPase" evidence="4">
    <location>
        <begin position="105"/>
        <end position="254"/>
    </location>
</feature>
<comment type="cofactor">
    <cofactor evidence="3">
        <name>Zn(2+)</name>
        <dbReference type="ChEBI" id="CHEBI:29105"/>
    </cofactor>
    <text evidence="3">Binds 1 zinc ion per subunit.</text>
</comment>
<comment type="function">
    <text evidence="3">One of several proteins that assist in the late maturation steps of the functional core of the 30S ribosomal subunit. Helps release RbfA from mature subunits. May play a role in the assembly of ribosomal proteins into the subunit. Circularly permuted GTPase that catalyzes slow GTP hydrolysis, GTPase activity is stimulated by the 30S ribosomal subunit.</text>
</comment>
<dbReference type="Proteomes" id="UP000009080">
    <property type="component" value="Chromosome"/>
</dbReference>
<dbReference type="InterPro" id="IPR010914">
    <property type="entry name" value="RsgA_GTPase_dom"/>
</dbReference>
<keyword evidence="3" id="KW-0690">Ribosome biogenesis</keyword>
<accession>C5BRI8</accession>
<evidence type="ECO:0000256" key="3">
    <source>
        <dbReference type="HAMAP-Rule" id="MF_01820"/>
    </source>
</evidence>
<keyword evidence="1 3" id="KW-0547">Nucleotide-binding</keyword>
<evidence type="ECO:0000259" key="5">
    <source>
        <dbReference type="PROSITE" id="PS51721"/>
    </source>
</evidence>
<keyword evidence="3" id="KW-0378">Hydrolase</keyword>
<dbReference type="Gene3D" id="3.40.50.300">
    <property type="entry name" value="P-loop containing nucleotide triphosphate hydrolases"/>
    <property type="match status" value="1"/>
</dbReference>
<feature type="binding site" evidence="3">
    <location>
        <position position="293"/>
    </location>
    <ligand>
        <name>Zn(2+)</name>
        <dbReference type="ChEBI" id="CHEBI:29105"/>
    </ligand>
</feature>
<keyword evidence="3" id="KW-0963">Cytoplasm</keyword>
<dbReference type="PANTHER" id="PTHR32120">
    <property type="entry name" value="SMALL RIBOSOMAL SUBUNIT BIOGENESIS GTPASE RSGA"/>
    <property type="match status" value="1"/>
</dbReference>
<comment type="subcellular location">
    <subcellularLocation>
        <location evidence="3">Cytoplasm</location>
    </subcellularLocation>
</comment>
<dbReference type="eggNOG" id="COG1162">
    <property type="taxonomic scope" value="Bacteria"/>
</dbReference>
<comment type="similarity">
    <text evidence="3">Belongs to the TRAFAC class YlqF/YawG GTPase family. RsgA subfamily.</text>
</comment>
<proteinExistence type="inferred from homology"/>
<feature type="binding site" evidence="3">
    <location>
        <begin position="144"/>
        <end position="147"/>
    </location>
    <ligand>
        <name>GTP</name>
        <dbReference type="ChEBI" id="CHEBI:37565"/>
    </ligand>
</feature>
<dbReference type="InterPro" id="IPR030378">
    <property type="entry name" value="G_CP_dom"/>
</dbReference>
<dbReference type="NCBIfam" id="NF008931">
    <property type="entry name" value="PRK12288.1"/>
    <property type="match status" value="1"/>
</dbReference>
<dbReference type="KEGG" id="ttu:TERTU_3569"/>
<dbReference type="Gene3D" id="2.40.50.140">
    <property type="entry name" value="Nucleic acid-binding proteins"/>
    <property type="match status" value="1"/>
</dbReference>
<dbReference type="AlphaFoldDB" id="C5BRI8"/>
<evidence type="ECO:0000313" key="6">
    <source>
        <dbReference type="EMBL" id="ACR13928.1"/>
    </source>
</evidence>
<protein>
    <recommendedName>
        <fullName evidence="3">Small ribosomal subunit biogenesis GTPase RsgA</fullName>
        <ecNumber evidence="3">3.6.1.-</ecNumber>
    </recommendedName>
</protein>
<keyword evidence="3" id="KW-0862">Zinc</keyword>
<dbReference type="OrthoDB" id="9809485at2"/>
<dbReference type="RefSeq" id="WP_015820043.1">
    <property type="nucleotide sequence ID" value="NC_012997.1"/>
</dbReference>
<evidence type="ECO:0000313" key="7">
    <source>
        <dbReference type="Proteomes" id="UP000009080"/>
    </source>
</evidence>
<dbReference type="GO" id="GO:0005737">
    <property type="term" value="C:cytoplasm"/>
    <property type="evidence" value="ECO:0007669"/>
    <property type="project" value="UniProtKB-SubCell"/>
</dbReference>
<evidence type="ECO:0000256" key="2">
    <source>
        <dbReference type="ARBA" id="ARBA00023134"/>
    </source>
</evidence>
<dbReference type="HOGENOM" id="CLU_033617_2_0_6"/>
<evidence type="ECO:0000256" key="1">
    <source>
        <dbReference type="ARBA" id="ARBA00022741"/>
    </source>
</evidence>
<name>C5BRI8_TERTT</name>
<reference evidence="6 7" key="1">
    <citation type="journal article" date="2009" name="PLoS ONE">
        <title>The complete genome of Teredinibacter turnerae T7901: an intracellular endosymbiont of marine wood-boring bivalves (shipworms).</title>
        <authorList>
            <person name="Yang J.C."/>
            <person name="Madupu R."/>
            <person name="Durkin A.S."/>
            <person name="Ekborg N.A."/>
            <person name="Pedamallu C.S."/>
            <person name="Hostetler J.B."/>
            <person name="Radune D."/>
            <person name="Toms B.S."/>
            <person name="Henrissat B."/>
            <person name="Coutinho P.M."/>
            <person name="Schwarz S."/>
            <person name="Field L."/>
            <person name="Trindade-Silva A.E."/>
            <person name="Soares C.A.G."/>
            <person name="Elshahawi S."/>
            <person name="Hanora A."/>
            <person name="Schmidt E.W."/>
            <person name="Haygood M.G."/>
            <person name="Posfai J."/>
            <person name="Benner J."/>
            <person name="Madinger C."/>
            <person name="Nove J."/>
            <person name="Anton B."/>
            <person name="Chaudhary K."/>
            <person name="Foster J."/>
            <person name="Holman A."/>
            <person name="Kumar S."/>
            <person name="Lessard P.A."/>
            <person name="Luyten Y.A."/>
            <person name="Slatko B."/>
            <person name="Wood N."/>
            <person name="Wu B."/>
            <person name="Teplitski M."/>
            <person name="Mougous J.D."/>
            <person name="Ward N."/>
            <person name="Eisen J.A."/>
            <person name="Badger J.H."/>
            <person name="Distel D.L."/>
        </authorList>
    </citation>
    <scope>NUCLEOTIDE SEQUENCE [LARGE SCALE GENOMIC DNA]</scope>
    <source>
        <strain evidence="7">ATCC 39867 / T7901</strain>
    </source>
</reference>
<dbReference type="PANTHER" id="PTHR32120:SF11">
    <property type="entry name" value="SMALL RIBOSOMAL SUBUNIT BIOGENESIS GTPASE RSGA 1, MITOCHONDRIAL-RELATED"/>
    <property type="match status" value="1"/>
</dbReference>
<dbReference type="NCBIfam" id="TIGR00157">
    <property type="entry name" value="ribosome small subunit-dependent GTPase A"/>
    <property type="match status" value="1"/>
</dbReference>
<feature type="domain" description="CP-type G" evidence="5">
    <location>
        <begin position="88"/>
        <end position="256"/>
    </location>
</feature>
<comment type="subunit">
    <text evidence="3">Monomer. Associates with 30S ribosomal subunit, binds 16S rRNA.</text>
</comment>
<feature type="binding site" evidence="3">
    <location>
        <begin position="198"/>
        <end position="206"/>
    </location>
    <ligand>
        <name>GTP</name>
        <dbReference type="ChEBI" id="CHEBI:37565"/>
    </ligand>
</feature>
<gene>
    <name evidence="3 6" type="primary">rsgA</name>
    <name evidence="6" type="ordered locus">TERTU_3569</name>
</gene>
<feature type="binding site" evidence="3">
    <location>
        <position position="280"/>
    </location>
    <ligand>
        <name>Zn(2+)</name>
        <dbReference type="ChEBI" id="CHEBI:29105"/>
    </ligand>
</feature>
<dbReference type="GO" id="GO:0019843">
    <property type="term" value="F:rRNA binding"/>
    <property type="evidence" value="ECO:0007669"/>
    <property type="project" value="UniProtKB-KW"/>
</dbReference>
<dbReference type="InterPro" id="IPR027417">
    <property type="entry name" value="P-loop_NTPase"/>
</dbReference>
<dbReference type="GO" id="GO:0046872">
    <property type="term" value="F:metal ion binding"/>
    <property type="evidence" value="ECO:0007669"/>
    <property type="project" value="UniProtKB-KW"/>
</dbReference>
<dbReference type="InterPro" id="IPR012340">
    <property type="entry name" value="NA-bd_OB-fold"/>
</dbReference>
<dbReference type="GO" id="GO:0042274">
    <property type="term" value="P:ribosomal small subunit biogenesis"/>
    <property type="evidence" value="ECO:0007669"/>
    <property type="project" value="UniProtKB-UniRule"/>
</dbReference>
<feature type="binding site" evidence="3">
    <location>
        <position position="285"/>
    </location>
    <ligand>
        <name>Zn(2+)</name>
        <dbReference type="ChEBI" id="CHEBI:29105"/>
    </ligand>
</feature>
<dbReference type="Pfam" id="PF03193">
    <property type="entry name" value="RsgA_GTPase"/>
    <property type="match status" value="1"/>
</dbReference>
<dbReference type="STRING" id="377629.TERTU_3569"/>
<keyword evidence="2 3" id="KW-0342">GTP-binding</keyword>
<keyword evidence="3" id="KW-0694">RNA-binding</keyword>
<dbReference type="Gene3D" id="1.10.40.50">
    <property type="entry name" value="Probable gtpase engc, domain 3"/>
    <property type="match status" value="1"/>
</dbReference>
<keyword evidence="7" id="KW-1185">Reference proteome</keyword>
<feature type="binding site" evidence="3">
    <location>
        <position position="287"/>
    </location>
    <ligand>
        <name>Zn(2+)</name>
        <dbReference type="ChEBI" id="CHEBI:29105"/>
    </ligand>
</feature>
<dbReference type="PROSITE" id="PS51721">
    <property type="entry name" value="G_CP"/>
    <property type="match status" value="1"/>
</dbReference>
<dbReference type="GO" id="GO:0003924">
    <property type="term" value="F:GTPase activity"/>
    <property type="evidence" value="ECO:0007669"/>
    <property type="project" value="UniProtKB-UniRule"/>
</dbReference>
<dbReference type="CDD" id="cd01854">
    <property type="entry name" value="YjeQ_EngC"/>
    <property type="match status" value="1"/>
</dbReference>
<organism evidence="6 7">
    <name type="scientific">Teredinibacter turnerae (strain ATCC 39867 / T7901)</name>
    <dbReference type="NCBI Taxonomy" id="377629"/>
    <lineage>
        <taxon>Bacteria</taxon>
        <taxon>Pseudomonadati</taxon>
        <taxon>Pseudomonadota</taxon>
        <taxon>Gammaproteobacteria</taxon>
        <taxon>Cellvibrionales</taxon>
        <taxon>Cellvibrionaceae</taxon>
        <taxon>Teredinibacter</taxon>
    </lineage>
</organism>
<keyword evidence="3" id="KW-0699">rRNA-binding</keyword>
<dbReference type="PROSITE" id="PS50936">
    <property type="entry name" value="ENGC_GTPASE"/>
    <property type="match status" value="1"/>
</dbReference>
<dbReference type="SUPFAM" id="SSF52540">
    <property type="entry name" value="P-loop containing nucleoside triphosphate hydrolases"/>
    <property type="match status" value="1"/>
</dbReference>
<dbReference type="InterPro" id="IPR004881">
    <property type="entry name" value="Ribosome_biogen_GTPase_RsgA"/>
</dbReference>
<dbReference type="GO" id="GO:0005525">
    <property type="term" value="F:GTP binding"/>
    <property type="evidence" value="ECO:0007669"/>
    <property type="project" value="UniProtKB-UniRule"/>
</dbReference>
<evidence type="ECO:0000259" key="4">
    <source>
        <dbReference type="PROSITE" id="PS50936"/>
    </source>
</evidence>
<keyword evidence="3" id="KW-0479">Metal-binding</keyword>
<sequence>MAKRKLTQQQSRRIAKQQKALRQTTELENVLPGLVISRYGKQADVETASGELYRCHLRRNLGDLVTGDRVALQLEDEGAVIVSVEPAKNRLQRPDSYGKLKAIGANIDQMVIVIAPQPEAHPNLIDRYLVVAENLDVQPLLLVNKSDLIAPSSHETLTEIAQLYSSLHYPILHVSAKADMGMAALEAQLANRTSIFVGQSGVGKSSLLQNLLPGEDLKIGDLSEQVGKGKHTTTYARLYHFSSGGNCIDSPGIREFGLWHFDKTQLLNGFVELRQYGGSCKFSDCSHNNDPGCAIREAVDAGEIQPQRYESFLRIAATLDDVQVKHPN</sequence>